<evidence type="ECO:0000256" key="6">
    <source>
        <dbReference type="PIRSR" id="PIRSR000149-3"/>
    </source>
</evidence>
<proteinExistence type="inferred from homology"/>
<dbReference type="SUPFAM" id="SSF55347">
    <property type="entry name" value="Glyceraldehyde-3-phosphate dehydrogenase-like, C-terminal domain"/>
    <property type="match status" value="1"/>
</dbReference>
<dbReference type="PRINTS" id="PR00078">
    <property type="entry name" value="G3PDHDRGNASE"/>
</dbReference>
<gene>
    <name evidence="10" type="ORF">SAMN04487911_14025</name>
</gene>
<dbReference type="FunFam" id="3.30.360.10:FF:000002">
    <property type="entry name" value="Glyceraldehyde-3-phosphate dehydrogenase"/>
    <property type="match status" value="1"/>
</dbReference>
<dbReference type="PANTHER" id="PTHR43148">
    <property type="entry name" value="GLYCERALDEHYDE-3-PHOSPHATE DEHYDROGENASE 2"/>
    <property type="match status" value="1"/>
</dbReference>
<dbReference type="STRING" id="558155.SAMN04487911_14025"/>
<dbReference type="OrthoDB" id="9803304at2"/>
<name>A0A1M6MDQ2_9FLAO</name>
<keyword evidence="6" id="KW-0547">Nucleotide-binding</keyword>
<dbReference type="AlphaFoldDB" id="A0A1M6MDQ2"/>
<dbReference type="FunFam" id="3.40.50.720:FF:000001">
    <property type="entry name" value="Glyceraldehyde-3-phosphate dehydrogenase"/>
    <property type="match status" value="1"/>
</dbReference>
<dbReference type="SMART" id="SM00846">
    <property type="entry name" value="Gp_dh_N"/>
    <property type="match status" value="1"/>
</dbReference>
<feature type="binding site" evidence="6">
    <location>
        <position position="313"/>
    </location>
    <ligand>
        <name>NAD(+)</name>
        <dbReference type="ChEBI" id="CHEBI:57540"/>
    </ligand>
</feature>
<feature type="site" description="Activates thiol group during catalysis" evidence="7">
    <location>
        <position position="175"/>
    </location>
</feature>
<feature type="domain" description="Glyceraldehyde 3-phosphate dehydrogenase NAD(P) binding" evidence="9">
    <location>
        <begin position="1"/>
        <end position="148"/>
    </location>
</feature>
<keyword evidence="6" id="KW-0520">NAD</keyword>
<comment type="subunit">
    <text evidence="2">Homotetramer.</text>
</comment>
<dbReference type="CDD" id="cd05214">
    <property type="entry name" value="GAPDH_I_N"/>
    <property type="match status" value="1"/>
</dbReference>
<dbReference type="EMBL" id="FQYX01000040">
    <property type="protein sequence ID" value="SHJ81588.1"/>
    <property type="molecule type" value="Genomic_DNA"/>
</dbReference>
<dbReference type="InterPro" id="IPR036291">
    <property type="entry name" value="NAD(P)-bd_dom_sf"/>
</dbReference>
<reference evidence="10 11" key="1">
    <citation type="submission" date="2016-11" db="EMBL/GenBank/DDBJ databases">
        <authorList>
            <person name="Jaros S."/>
            <person name="Januszkiewicz K."/>
            <person name="Wedrychowicz H."/>
        </authorList>
    </citation>
    <scope>NUCLEOTIDE SEQUENCE [LARGE SCALE GENOMIC DNA]</scope>
    <source>
        <strain evidence="10 11">CGMCC 1.8863</strain>
    </source>
</reference>
<keyword evidence="11" id="KW-1185">Reference proteome</keyword>
<dbReference type="Gene3D" id="3.40.50.720">
    <property type="entry name" value="NAD(P)-binding Rossmann-like Domain"/>
    <property type="match status" value="1"/>
</dbReference>
<feature type="binding site" evidence="5">
    <location>
        <position position="178"/>
    </location>
    <ligand>
        <name>D-glyceraldehyde 3-phosphate</name>
        <dbReference type="ChEBI" id="CHEBI:59776"/>
    </ligand>
</feature>
<feature type="binding site" evidence="6">
    <location>
        <position position="32"/>
    </location>
    <ligand>
        <name>NAD(+)</name>
        <dbReference type="ChEBI" id="CHEBI:57540"/>
    </ligand>
</feature>
<evidence type="ECO:0000256" key="1">
    <source>
        <dbReference type="ARBA" id="ARBA00007406"/>
    </source>
</evidence>
<evidence type="ECO:0000256" key="3">
    <source>
        <dbReference type="ARBA" id="ARBA00023002"/>
    </source>
</evidence>
<feature type="binding site" evidence="5">
    <location>
        <position position="230"/>
    </location>
    <ligand>
        <name>D-glyceraldehyde 3-phosphate</name>
        <dbReference type="ChEBI" id="CHEBI:59776"/>
    </ligand>
</feature>
<dbReference type="Proteomes" id="UP000184231">
    <property type="component" value="Unassembled WGS sequence"/>
</dbReference>
<evidence type="ECO:0000313" key="10">
    <source>
        <dbReference type="EMBL" id="SHJ81588.1"/>
    </source>
</evidence>
<organism evidence="10 11">
    <name type="scientific">Arenibacter nanhaiticus</name>
    <dbReference type="NCBI Taxonomy" id="558155"/>
    <lineage>
        <taxon>Bacteria</taxon>
        <taxon>Pseudomonadati</taxon>
        <taxon>Bacteroidota</taxon>
        <taxon>Flavobacteriia</taxon>
        <taxon>Flavobacteriales</taxon>
        <taxon>Flavobacteriaceae</taxon>
        <taxon>Arenibacter</taxon>
    </lineage>
</organism>
<dbReference type="Gene3D" id="3.30.360.10">
    <property type="entry name" value="Dihydrodipicolinate Reductase, domain 2"/>
    <property type="match status" value="1"/>
</dbReference>
<dbReference type="Pfam" id="PF00044">
    <property type="entry name" value="Gp_dh_N"/>
    <property type="match status" value="1"/>
</dbReference>
<evidence type="ECO:0000256" key="4">
    <source>
        <dbReference type="PIRSR" id="PIRSR000149-1"/>
    </source>
</evidence>
<evidence type="ECO:0000256" key="5">
    <source>
        <dbReference type="PIRSR" id="PIRSR000149-2"/>
    </source>
</evidence>
<dbReference type="GO" id="GO:0051287">
    <property type="term" value="F:NAD binding"/>
    <property type="evidence" value="ECO:0007669"/>
    <property type="project" value="InterPro"/>
</dbReference>
<feature type="active site" description="Nucleophile" evidence="4">
    <location>
        <position position="148"/>
    </location>
</feature>
<dbReference type="RefSeq" id="WP_072765845.1">
    <property type="nucleotide sequence ID" value="NZ_FQYX01000040.1"/>
</dbReference>
<keyword evidence="3" id="KW-0560">Oxidoreductase</keyword>
<dbReference type="PROSITE" id="PS00071">
    <property type="entry name" value="GAPDH"/>
    <property type="match status" value="1"/>
</dbReference>
<evidence type="ECO:0000256" key="2">
    <source>
        <dbReference type="ARBA" id="ARBA00011881"/>
    </source>
</evidence>
<dbReference type="Pfam" id="PF02800">
    <property type="entry name" value="Gp_dh_C"/>
    <property type="match status" value="1"/>
</dbReference>
<evidence type="ECO:0000256" key="7">
    <source>
        <dbReference type="PIRSR" id="PIRSR000149-4"/>
    </source>
</evidence>
<dbReference type="PIRSF" id="PIRSF000149">
    <property type="entry name" value="GAP_DH"/>
    <property type="match status" value="1"/>
</dbReference>
<dbReference type="CDD" id="cd18126">
    <property type="entry name" value="GAPDH_I_C"/>
    <property type="match status" value="1"/>
</dbReference>
<dbReference type="GO" id="GO:0016620">
    <property type="term" value="F:oxidoreductase activity, acting on the aldehyde or oxo group of donors, NAD or NADP as acceptor"/>
    <property type="evidence" value="ECO:0007669"/>
    <property type="project" value="InterPro"/>
</dbReference>
<evidence type="ECO:0000256" key="8">
    <source>
        <dbReference type="RuleBase" id="RU000397"/>
    </source>
</evidence>
<dbReference type="SUPFAM" id="SSF51735">
    <property type="entry name" value="NAD(P)-binding Rossmann-fold domains"/>
    <property type="match status" value="1"/>
</dbReference>
<evidence type="ECO:0000313" key="11">
    <source>
        <dbReference type="Proteomes" id="UP000184231"/>
    </source>
</evidence>
<evidence type="ECO:0000259" key="9">
    <source>
        <dbReference type="SMART" id="SM00846"/>
    </source>
</evidence>
<comment type="similarity">
    <text evidence="1 8">Belongs to the glyceraldehyde-3-phosphate dehydrogenase family.</text>
</comment>
<feature type="binding site" evidence="5">
    <location>
        <begin position="207"/>
        <end position="208"/>
    </location>
    <ligand>
        <name>D-glyceraldehyde 3-phosphate</name>
        <dbReference type="ChEBI" id="CHEBI:59776"/>
    </ligand>
</feature>
<sequence length="331" mass="35755">MNIAINGMGRIGRAALKLIMDTEGLKLIAVNDIISIENLVYLIKYDTVYGIYEKEVSHGGQTLMVGDSKIQYTTIKNPAELPWKDYSIDVVIESTGLFTLREDAEKHIKAGAKTVVISAPTKSMDTPTVVHGVNSGDGKVSIFSCASCTTNNIGPVVEILERRIGIKKAIMTTVHAYTASQGIVDGPSKKNFRMGRAGAANLVPTSTGAAIATTKALPALSGKFDGVAIRTPVPVGSISDLTFLTKKLVTPEMVNNILIEESKTKRYAKVLAVTKDPIVSSDIVKSPFASTVDLSMTRVVDGDLLKVMTWYDNEWGFTNQMIRQILELKGS</sequence>
<accession>A0A1M6MDQ2</accession>
<dbReference type="InterPro" id="IPR020830">
    <property type="entry name" value="GlycerAld_3-P_DH_AS"/>
</dbReference>
<feature type="binding site" evidence="6">
    <location>
        <begin position="10"/>
        <end position="11"/>
    </location>
    <ligand>
        <name>NAD(+)</name>
        <dbReference type="ChEBI" id="CHEBI:57540"/>
    </ligand>
</feature>
<dbReference type="InterPro" id="IPR020828">
    <property type="entry name" value="GlycerAld_3-P_DH_NAD(P)-bd"/>
</dbReference>
<dbReference type="InterPro" id="IPR020831">
    <property type="entry name" value="GlycerAld/Erythrose_P_DH"/>
</dbReference>
<protein>
    <submittedName>
        <fullName evidence="10">Glyceraldehyde 3-phosphate dehydrogenase</fullName>
    </submittedName>
</protein>
<feature type="binding site" evidence="6">
    <location>
        <position position="118"/>
    </location>
    <ligand>
        <name>NAD(+)</name>
        <dbReference type="ChEBI" id="CHEBI:57540"/>
    </ligand>
</feature>
<dbReference type="InterPro" id="IPR020829">
    <property type="entry name" value="GlycerAld_3-P_DH_cat"/>
</dbReference>
<feature type="binding site" evidence="5">
    <location>
        <begin position="147"/>
        <end position="149"/>
    </location>
    <ligand>
        <name>D-glyceraldehyde 3-phosphate</name>
        <dbReference type="ChEBI" id="CHEBI:59776"/>
    </ligand>
</feature>